<feature type="region of interest" description="Disordered" evidence="1">
    <location>
        <begin position="1"/>
        <end position="46"/>
    </location>
</feature>
<accession>A0A1V3WA55</accession>
<dbReference type="EMBL" id="MVBN01000021">
    <property type="protein sequence ID" value="OOK63286.1"/>
    <property type="molecule type" value="Genomic_DNA"/>
</dbReference>
<feature type="compositionally biased region" description="Basic and acidic residues" evidence="1">
    <location>
        <begin position="18"/>
        <end position="35"/>
    </location>
</feature>
<evidence type="ECO:0000256" key="1">
    <source>
        <dbReference type="SAM" id="MobiDB-lite"/>
    </source>
</evidence>
<comment type="caution">
    <text evidence="2">The sequence shown here is derived from an EMBL/GenBank/DDBJ whole genome shotgun (WGS) entry which is preliminary data.</text>
</comment>
<proteinExistence type="predicted"/>
<dbReference type="AlphaFoldDB" id="A0A1V3WA55"/>
<reference evidence="2 3" key="1">
    <citation type="submission" date="2017-02" db="EMBL/GenBank/DDBJ databases">
        <title>Complete genome sequences of Mycobacterium kansasii strains isolated from rhesus macaques.</title>
        <authorList>
            <person name="Panda A."/>
            <person name="Nagaraj S."/>
            <person name="Zhao X."/>
            <person name="Tettelin H."/>
            <person name="Detolla L.J."/>
        </authorList>
    </citation>
    <scope>NUCLEOTIDE SEQUENCE [LARGE SCALE GENOMIC DNA]</scope>
    <source>
        <strain evidence="2 3">11-3469</strain>
    </source>
</reference>
<name>A0A1V3WA55_MYCKA</name>
<protein>
    <submittedName>
        <fullName evidence="2">Uncharacterized protein</fullName>
    </submittedName>
</protein>
<evidence type="ECO:0000313" key="3">
    <source>
        <dbReference type="Proteomes" id="UP000188532"/>
    </source>
</evidence>
<feature type="compositionally biased region" description="Polar residues" evidence="1">
    <location>
        <begin position="1"/>
        <end position="16"/>
    </location>
</feature>
<dbReference type="Proteomes" id="UP000188532">
    <property type="component" value="Unassembled WGS sequence"/>
</dbReference>
<gene>
    <name evidence="2" type="ORF">BZL29_8564</name>
</gene>
<sequence length="89" mass="9687">MSHNGFDTHSWLSSAGNGRDRWRPTAREACGHAIDRGNSAGEGELDAGAWDADTHHVVAGDPVADVLSPRLKPPMFPFPWLLKPTLLFP</sequence>
<organism evidence="2 3">
    <name type="scientific">Mycobacterium kansasii</name>
    <dbReference type="NCBI Taxonomy" id="1768"/>
    <lineage>
        <taxon>Bacteria</taxon>
        <taxon>Bacillati</taxon>
        <taxon>Actinomycetota</taxon>
        <taxon>Actinomycetes</taxon>
        <taxon>Mycobacteriales</taxon>
        <taxon>Mycobacteriaceae</taxon>
        <taxon>Mycobacterium</taxon>
    </lineage>
</organism>
<evidence type="ECO:0000313" key="2">
    <source>
        <dbReference type="EMBL" id="OOK63286.1"/>
    </source>
</evidence>